<evidence type="ECO:0000256" key="1">
    <source>
        <dbReference type="ARBA" id="ARBA00023125"/>
    </source>
</evidence>
<dbReference type="Pfam" id="PF11774">
    <property type="entry name" value="Lsr2"/>
    <property type="match status" value="1"/>
</dbReference>
<feature type="domain" description="Lsr2 dimerization" evidence="2">
    <location>
        <begin position="1"/>
        <end position="58"/>
    </location>
</feature>
<dbReference type="GO" id="GO:0016746">
    <property type="term" value="F:acyltransferase activity"/>
    <property type="evidence" value="ECO:0007669"/>
    <property type="project" value="InterPro"/>
</dbReference>
<protein>
    <submittedName>
        <fullName evidence="4">Lsr2 family protein</fullName>
    </submittedName>
</protein>
<gene>
    <name evidence="4" type="ORF">DI616_19785</name>
</gene>
<dbReference type="InterPro" id="IPR055370">
    <property type="entry name" value="Lsr2_DNA-bd"/>
</dbReference>
<dbReference type="Proteomes" id="UP000315344">
    <property type="component" value="Unassembled WGS sequence"/>
</dbReference>
<dbReference type="EMBL" id="VAFL01000036">
    <property type="protein sequence ID" value="TKW63270.1"/>
    <property type="molecule type" value="Genomic_DNA"/>
</dbReference>
<evidence type="ECO:0000259" key="2">
    <source>
        <dbReference type="Pfam" id="PF11774"/>
    </source>
</evidence>
<feature type="domain" description="Lsr2 DNA-binding" evidence="3">
    <location>
        <begin position="70"/>
        <end position="105"/>
    </location>
</feature>
<dbReference type="AlphaFoldDB" id="A0A533HZZ7"/>
<dbReference type="Gene3D" id="3.30.60.230">
    <property type="entry name" value="Lsr2, dimerization domain"/>
    <property type="match status" value="1"/>
</dbReference>
<dbReference type="InterPro" id="IPR036625">
    <property type="entry name" value="E3-bd_dom_sf"/>
</dbReference>
<dbReference type="GO" id="GO:0003677">
    <property type="term" value="F:DNA binding"/>
    <property type="evidence" value="ECO:0007669"/>
    <property type="project" value="UniProtKB-KW"/>
</dbReference>
<evidence type="ECO:0000313" key="4">
    <source>
        <dbReference type="EMBL" id="TKW63270.1"/>
    </source>
</evidence>
<accession>A0A533HZZ7</accession>
<organism evidence="4 5">
    <name type="scientific">Paracoccus denitrificans</name>
    <dbReference type="NCBI Taxonomy" id="266"/>
    <lineage>
        <taxon>Bacteria</taxon>
        <taxon>Pseudomonadati</taxon>
        <taxon>Pseudomonadota</taxon>
        <taxon>Alphaproteobacteria</taxon>
        <taxon>Rhodobacterales</taxon>
        <taxon>Paracoccaceae</taxon>
        <taxon>Paracoccus</taxon>
    </lineage>
</organism>
<keyword evidence="1" id="KW-0238">DNA-binding</keyword>
<dbReference type="InterPro" id="IPR042261">
    <property type="entry name" value="Lsr2-like_dimerization"/>
</dbReference>
<dbReference type="InterPro" id="IPR024412">
    <property type="entry name" value="Lsr2_dim_dom"/>
</dbReference>
<name>A0A533HZZ7_PARDE</name>
<dbReference type="Gene3D" id="4.10.320.10">
    <property type="entry name" value="E3-binding domain"/>
    <property type="match status" value="1"/>
</dbReference>
<reference evidence="4 5" key="1">
    <citation type="journal article" date="2017" name="Nat. Commun.">
        <title>In situ click chemistry generation of cyclooxygenase-2 inhibitors.</title>
        <authorList>
            <person name="Bhardwaj A."/>
            <person name="Kaur J."/>
            <person name="Wuest M."/>
            <person name="Wuest F."/>
        </authorList>
    </citation>
    <scope>NUCLEOTIDE SEQUENCE [LARGE SCALE GENOMIC DNA]</scope>
    <source>
        <strain evidence="4">S2_012_000_R3_94</strain>
    </source>
</reference>
<proteinExistence type="predicted"/>
<dbReference type="Pfam" id="PF23359">
    <property type="entry name" value="Lsr2_DNA-bd"/>
    <property type="match status" value="1"/>
</dbReference>
<evidence type="ECO:0000313" key="5">
    <source>
        <dbReference type="Proteomes" id="UP000315344"/>
    </source>
</evidence>
<sequence>MARKTRVILTDDIDGSDATGTVNFALDGVAYEIDLNDDNAQRLREQLGEWASKARRVGGRRISGTQSASSPSDAGKVRVWANENGYQVSERGRIPKEIREAYAAAH</sequence>
<comment type="caution">
    <text evidence="4">The sequence shown here is derived from an EMBL/GenBank/DDBJ whole genome shotgun (WGS) entry which is preliminary data.</text>
</comment>
<evidence type="ECO:0000259" key="3">
    <source>
        <dbReference type="Pfam" id="PF23359"/>
    </source>
</evidence>